<evidence type="ECO:0000259" key="1">
    <source>
        <dbReference type="PROSITE" id="PS51186"/>
    </source>
</evidence>
<organism evidence="2">
    <name type="scientific">Rheinheimera sp. BAL341</name>
    <dbReference type="NCBI Taxonomy" id="1708203"/>
    <lineage>
        <taxon>Bacteria</taxon>
        <taxon>Pseudomonadati</taxon>
        <taxon>Pseudomonadota</taxon>
        <taxon>Gammaproteobacteria</taxon>
        <taxon>Chromatiales</taxon>
        <taxon>Chromatiaceae</taxon>
        <taxon>Rheinheimera</taxon>
    </lineage>
</organism>
<dbReference type="AlphaFoldDB" id="A0A486XK95"/>
<proteinExistence type="predicted"/>
<dbReference type="GO" id="GO:0016747">
    <property type="term" value="F:acyltransferase activity, transferring groups other than amino-acyl groups"/>
    <property type="evidence" value="ECO:0007669"/>
    <property type="project" value="InterPro"/>
</dbReference>
<sequence length="197" mass="22520">MTTQPTQTEVTTWFLQFEGTAKSEVRWPEGVKLVEAELVCPELSQFMFRAVGARWQWFSRLSWSYQQWLDYLTTQQVRTWLLWVKGTPAGYIELLKHTDQSVEIKFFGLLPQFIGQGLGQPLAEAAVMLAAQWQASRIWLHSCSADHPSALKNYQQAGFIITDIQHSTEALPSMNDSRLLAEEFVYSALTYHIESAG</sequence>
<dbReference type="SUPFAM" id="SSF55729">
    <property type="entry name" value="Acyl-CoA N-acyltransferases (Nat)"/>
    <property type="match status" value="1"/>
</dbReference>
<keyword evidence="2" id="KW-0808">Transferase</keyword>
<accession>A0A486XK95</accession>
<dbReference type="Pfam" id="PF00583">
    <property type="entry name" value="Acetyltransf_1"/>
    <property type="match status" value="1"/>
</dbReference>
<dbReference type="InterPro" id="IPR000182">
    <property type="entry name" value="GNAT_dom"/>
</dbReference>
<protein>
    <submittedName>
        <fullName evidence="2">Histone acetyltransferase HPA2 and related acetyltransferases</fullName>
    </submittedName>
</protein>
<dbReference type="InterPro" id="IPR016181">
    <property type="entry name" value="Acyl_CoA_acyltransferase"/>
</dbReference>
<gene>
    <name evidence="2" type="ORF">BAL341_902</name>
</gene>
<dbReference type="PROSITE" id="PS51186">
    <property type="entry name" value="GNAT"/>
    <property type="match status" value="1"/>
</dbReference>
<reference evidence="2" key="1">
    <citation type="submission" date="2019-04" db="EMBL/GenBank/DDBJ databases">
        <authorList>
            <person name="Brambilla D."/>
        </authorList>
    </citation>
    <scope>NUCLEOTIDE SEQUENCE</scope>
    <source>
        <strain evidence="2">BAL1</strain>
    </source>
</reference>
<dbReference type="EMBL" id="CAAJGR010000072">
    <property type="protein sequence ID" value="VHO02560.1"/>
    <property type="molecule type" value="Genomic_DNA"/>
</dbReference>
<feature type="domain" description="N-acetyltransferase" evidence="1">
    <location>
        <begin position="41"/>
        <end position="182"/>
    </location>
</feature>
<evidence type="ECO:0000313" key="2">
    <source>
        <dbReference type="EMBL" id="VHO02560.1"/>
    </source>
</evidence>
<dbReference type="Gene3D" id="3.40.630.30">
    <property type="match status" value="1"/>
</dbReference>
<dbReference type="CDD" id="cd04301">
    <property type="entry name" value="NAT_SF"/>
    <property type="match status" value="1"/>
</dbReference>
<name>A0A486XK95_9GAMM</name>